<keyword evidence="3" id="KW-1185">Reference proteome</keyword>
<organism evidence="4">
    <name type="scientific">Thelazia callipaeda</name>
    <name type="common">Oriental eyeworm</name>
    <name type="synonym">Parasitic nematode</name>
    <dbReference type="NCBI Taxonomy" id="103827"/>
    <lineage>
        <taxon>Eukaryota</taxon>
        <taxon>Metazoa</taxon>
        <taxon>Ecdysozoa</taxon>
        <taxon>Nematoda</taxon>
        <taxon>Chromadorea</taxon>
        <taxon>Rhabditida</taxon>
        <taxon>Spirurina</taxon>
        <taxon>Spiruromorpha</taxon>
        <taxon>Thelazioidea</taxon>
        <taxon>Thelaziidae</taxon>
        <taxon>Thelazia</taxon>
    </lineage>
</organism>
<dbReference type="EMBL" id="UYYF01001125">
    <property type="protein sequence ID" value="VDM99570.1"/>
    <property type="molecule type" value="Genomic_DNA"/>
</dbReference>
<dbReference type="Gene3D" id="1.20.140.150">
    <property type="match status" value="1"/>
</dbReference>
<keyword evidence="1" id="KW-0472">Membrane</keyword>
<evidence type="ECO:0000313" key="4">
    <source>
        <dbReference type="WBParaSite" id="TCLT_0000321401-mRNA-1"/>
    </source>
</evidence>
<sequence>MKESNVGRIAFGVCVSLAMVFTLISLLTPGNQAWRTFQKRAKHSRLNIPTSIGLLRYQCIEYLNNYAYSKSGVEILKKNFCDYVFNNQASWDKMVLYTLISSFIIELVSIIYLFLPRDFCCERYEYMALPFSIFATCIITLLLYGVISYALRYQEITIIMENFSKKVPPNIFDPSEIKVGLGYSYYLSCIALGFAFLSLSAAIFNITLPWCFLW</sequence>
<feature type="transmembrane region" description="Helical" evidence="1">
    <location>
        <begin position="94"/>
        <end position="115"/>
    </location>
</feature>
<keyword evidence="1" id="KW-0812">Transmembrane</keyword>
<evidence type="ECO:0000313" key="3">
    <source>
        <dbReference type="Proteomes" id="UP000276776"/>
    </source>
</evidence>
<accession>A0A0N5CSL1</accession>
<dbReference type="WBParaSite" id="TCLT_0000321401-mRNA-1">
    <property type="protein sequence ID" value="TCLT_0000321401-mRNA-1"/>
    <property type="gene ID" value="TCLT_0000321401"/>
</dbReference>
<keyword evidence="1" id="KW-1133">Transmembrane helix</keyword>
<feature type="transmembrane region" description="Helical" evidence="1">
    <location>
        <begin position="127"/>
        <end position="151"/>
    </location>
</feature>
<reference evidence="4" key="1">
    <citation type="submission" date="2017-02" db="UniProtKB">
        <authorList>
            <consortium name="WormBaseParasite"/>
        </authorList>
    </citation>
    <scope>IDENTIFICATION</scope>
</reference>
<dbReference type="OrthoDB" id="5823731at2759"/>
<dbReference type="PANTHER" id="PTHR37446:SF1">
    <property type="entry name" value="CLAUDIN"/>
    <property type="match status" value="1"/>
</dbReference>
<dbReference type="Pfam" id="PF06653">
    <property type="entry name" value="Claudin_3"/>
    <property type="match status" value="1"/>
</dbReference>
<dbReference type="AlphaFoldDB" id="A0A0N5CSL1"/>
<feature type="transmembrane region" description="Helical" evidence="1">
    <location>
        <begin position="9"/>
        <end position="27"/>
    </location>
</feature>
<feature type="transmembrane region" description="Helical" evidence="1">
    <location>
        <begin position="185"/>
        <end position="213"/>
    </location>
</feature>
<dbReference type="InterPro" id="IPR009545">
    <property type="entry name" value="Claudin-like"/>
</dbReference>
<reference evidence="2 3" key="2">
    <citation type="submission" date="2018-11" db="EMBL/GenBank/DDBJ databases">
        <authorList>
            <consortium name="Pathogen Informatics"/>
        </authorList>
    </citation>
    <scope>NUCLEOTIDE SEQUENCE [LARGE SCALE GENOMIC DNA]</scope>
</reference>
<protein>
    <submittedName>
        <fullName evidence="2 4">Uncharacterized protein</fullName>
    </submittedName>
</protein>
<evidence type="ECO:0000313" key="2">
    <source>
        <dbReference type="EMBL" id="VDM99570.1"/>
    </source>
</evidence>
<evidence type="ECO:0000256" key="1">
    <source>
        <dbReference type="SAM" id="Phobius"/>
    </source>
</evidence>
<dbReference type="Proteomes" id="UP000276776">
    <property type="component" value="Unassembled WGS sequence"/>
</dbReference>
<gene>
    <name evidence="2" type="ORF">TCLT_LOCUS3212</name>
</gene>
<dbReference type="OMA" id="CERYEYM"/>
<dbReference type="PANTHER" id="PTHR37446">
    <property type="entry name" value="CLAUDIN-LIKE IN CAENORHABDITIS"/>
    <property type="match status" value="1"/>
</dbReference>
<name>A0A0N5CSL1_THECL</name>
<proteinExistence type="predicted"/>